<evidence type="ECO:0000256" key="1">
    <source>
        <dbReference type="ARBA" id="ARBA00022801"/>
    </source>
</evidence>
<dbReference type="RefSeq" id="WP_213498394.1">
    <property type="nucleotide sequence ID" value="NZ_CP074694.1"/>
</dbReference>
<accession>A0A8E6EW16</accession>
<dbReference type="AlphaFoldDB" id="A0A8E6EW16"/>
<keyword evidence="4" id="KW-1185">Reference proteome</keyword>
<evidence type="ECO:0000313" key="3">
    <source>
        <dbReference type="EMBL" id="QVL33505.1"/>
    </source>
</evidence>
<dbReference type="GO" id="GO:0016787">
    <property type="term" value="F:hydrolase activity"/>
    <property type="evidence" value="ECO:0007669"/>
    <property type="project" value="UniProtKB-KW"/>
</dbReference>
<dbReference type="Gene3D" id="2.120.10.30">
    <property type="entry name" value="TolB, C-terminal domain"/>
    <property type="match status" value="1"/>
</dbReference>
<protein>
    <submittedName>
        <fullName evidence="3">SMP-30/gluconolactonase/LRE family protein</fullName>
    </submittedName>
</protein>
<feature type="domain" description="SMP-30/Gluconolactonase/LRE-like region" evidence="2">
    <location>
        <begin position="38"/>
        <end position="304"/>
    </location>
</feature>
<dbReference type="PANTHER" id="PTHR47572:SF4">
    <property type="entry name" value="LACTONASE DRP35"/>
    <property type="match status" value="1"/>
</dbReference>
<proteinExistence type="predicted"/>
<evidence type="ECO:0000259" key="2">
    <source>
        <dbReference type="Pfam" id="PF08450"/>
    </source>
</evidence>
<keyword evidence="1" id="KW-0378">Hydrolase</keyword>
<evidence type="ECO:0000313" key="4">
    <source>
        <dbReference type="Proteomes" id="UP000676194"/>
    </source>
</evidence>
<dbReference type="Pfam" id="PF08450">
    <property type="entry name" value="SGL"/>
    <property type="match status" value="1"/>
</dbReference>
<dbReference type="InterPro" id="IPR013658">
    <property type="entry name" value="SGL"/>
</dbReference>
<dbReference type="EMBL" id="CP074694">
    <property type="protein sequence ID" value="QVL33505.1"/>
    <property type="molecule type" value="Genomic_DNA"/>
</dbReference>
<dbReference type="InterPro" id="IPR051262">
    <property type="entry name" value="SMP-30/CGR1_Lactonase"/>
</dbReference>
<gene>
    <name evidence="3" type="ORF">KIH39_06230</name>
</gene>
<dbReference type="Proteomes" id="UP000676194">
    <property type="component" value="Chromosome"/>
</dbReference>
<name>A0A8E6EW16_9BACT</name>
<dbReference type="InterPro" id="IPR011042">
    <property type="entry name" value="6-blade_b-propeller_TolB-like"/>
</dbReference>
<organism evidence="3 4">
    <name type="scientific">Telmatocola sphagniphila</name>
    <dbReference type="NCBI Taxonomy" id="1123043"/>
    <lineage>
        <taxon>Bacteria</taxon>
        <taxon>Pseudomonadati</taxon>
        <taxon>Planctomycetota</taxon>
        <taxon>Planctomycetia</taxon>
        <taxon>Gemmatales</taxon>
        <taxon>Gemmataceae</taxon>
    </lineage>
</organism>
<dbReference type="PANTHER" id="PTHR47572">
    <property type="entry name" value="LIPOPROTEIN-RELATED"/>
    <property type="match status" value="1"/>
</dbReference>
<dbReference type="KEGG" id="tsph:KIH39_06230"/>
<reference evidence="3" key="1">
    <citation type="submission" date="2021-05" db="EMBL/GenBank/DDBJ databases">
        <title>Complete genome sequence of the cellulolytic planctomycete Telmatocola sphagniphila SP2T and characterization of the first cellulase from planctomycetes.</title>
        <authorList>
            <person name="Rakitin A.L."/>
            <person name="Beletsky A.V."/>
            <person name="Naumoff D.G."/>
            <person name="Kulichevskaya I.S."/>
            <person name="Mardanov A.V."/>
            <person name="Ravin N.V."/>
            <person name="Dedysh S.N."/>
        </authorList>
    </citation>
    <scope>NUCLEOTIDE SEQUENCE</scope>
    <source>
        <strain evidence="3">SP2T</strain>
    </source>
</reference>
<dbReference type="SUPFAM" id="SSF63829">
    <property type="entry name" value="Calcium-dependent phosphotriesterase"/>
    <property type="match status" value="1"/>
</dbReference>
<sequence>MRYWTIGFLLTVFAPKGFCQSLVFEKDSQLKVECEGGGEGPAWHPALGVFMTGHDGAINRMDSTGKVSVYRKDAGANGLVFDREGRLLSCEPKQRRITRTERDGTIKVLTDSYESHRYNEPNDITLDSKGRIYFTDPCYGDRSKLEMFDADKKIVEGVYRIDLNGKVTRILGRELERPNGILITPDDKYLYVADNDNNALNGARKLYRFDLKSDGSVKLGSRKLIFDWKKGRGPDGLKQDKEGRLYVAGGLNKPNPPFEPDTNVKGGIYVFDKQGKFLEFLSVPKDEVTNCAFGSEDHKTLYITGGGTLYSIRTKTPGYLIWPKAK</sequence>